<dbReference type="EMBL" id="KK915662">
    <property type="protein sequence ID" value="KDP20784.1"/>
    <property type="molecule type" value="Genomic_DNA"/>
</dbReference>
<accession>A0A067JMQ8</accession>
<keyword evidence="3" id="KW-0812">Transmembrane</keyword>
<reference evidence="4 5" key="1">
    <citation type="journal article" date="2014" name="PLoS ONE">
        <title>Global Analysis of Gene Expression Profiles in Physic Nut (Jatropha curcas L.) Seedlings Exposed to Salt Stress.</title>
        <authorList>
            <person name="Zhang L."/>
            <person name="Zhang C."/>
            <person name="Wu P."/>
            <person name="Chen Y."/>
            <person name="Li M."/>
            <person name="Jiang H."/>
            <person name="Wu G."/>
        </authorList>
    </citation>
    <scope>NUCLEOTIDE SEQUENCE [LARGE SCALE GENOMIC DNA]</scope>
    <source>
        <strain evidence="5">cv. GZQX0401</strain>
        <tissue evidence="4">Young leaves</tissue>
    </source>
</reference>
<evidence type="ECO:0000256" key="1">
    <source>
        <dbReference type="ARBA" id="ARBA00004370"/>
    </source>
</evidence>
<evidence type="ECO:0000313" key="4">
    <source>
        <dbReference type="EMBL" id="KDP20784.1"/>
    </source>
</evidence>
<comment type="subcellular location">
    <subcellularLocation>
        <location evidence="1">Membrane</location>
    </subcellularLocation>
</comment>
<organism evidence="4 5">
    <name type="scientific">Jatropha curcas</name>
    <name type="common">Barbados nut</name>
    <dbReference type="NCBI Taxonomy" id="180498"/>
    <lineage>
        <taxon>Eukaryota</taxon>
        <taxon>Viridiplantae</taxon>
        <taxon>Streptophyta</taxon>
        <taxon>Embryophyta</taxon>
        <taxon>Tracheophyta</taxon>
        <taxon>Spermatophyta</taxon>
        <taxon>Magnoliopsida</taxon>
        <taxon>eudicotyledons</taxon>
        <taxon>Gunneridae</taxon>
        <taxon>Pentapetalae</taxon>
        <taxon>rosids</taxon>
        <taxon>fabids</taxon>
        <taxon>Malpighiales</taxon>
        <taxon>Euphorbiaceae</taxon>
        <taxon>Crotonoideae</taxon>
        <taxon>Jatropheae</taxon>
        <taxon>Jatropha</taxon>
    </lineage>
</organism>
<dbReference type="InterPro" id="IPR044839">
    <property type="entry name" value="NDR1-like"/>
</dbReference>
<keyword evidence="3" id="KW-1133">Transmembrane helix</keyword>
<gene>
    <name evidence="4" type="ORF">JCGZ_21255</name>
</gene>
<protein>
    <submittedName>
        <fullName evidence="4">Uncharacterized protein</fullName>
    </submittedName>
</protein>
<dbReference type="GO" id="GO:0098542">
    <property type="term" value="P:defense response to other organism"/>
    <property type="evidence" value="ECO:0007669"/>
    <property type="project" value="InterPro"/>
</dbReference>
<proteinExistence type="predicted"/>
<dbReference type="GO" id="GO:0016020">
    <property type="term" value="C:membrane"/>
    <property type="evidence" value="ECO:0007669"/>
    <property type="project" value="UniProtKB-SubCell"/>
</dbReference>
<dbReference type="OrthoDB" id="674678at2759"/>
<dbReference type="AlphaFoldDB" id="A0A067JMQ8"/>
<dbReference type="STRING" id="180498.A0A067JMQ8"/>
<sequence length="190" mass="20829">MTKPKMSYRGLKICCGVSLALLLTIAVVLIVLFFTLFKPKEPTFTTPSVTIEHFRAAWPALFLNFTLGIGVTVSNKNYGGFMYEESIGYVSYRGNLIGEAPIAADTIPARGKHDVKTSVTIFANKLFDDDTFVLDFLSGVLNVTSSLSLHGKVIVFKLFKLKAESLSTCNISIFIVPQQAQSVCNAKISF</sequence>
<dbReference type="PANTHER" id="PTHR31234">
    <property type="entry name" value="LATE EMBRYOGENESIS ABUNDANT (LEA) HYDROXYPROLINE-RICH GLYCOPROTEIN FAMILY"/>
    <property type="match status" value="1"/>
</dbReference>
<dbReference type="Proteomes" id="UP000027138">
    <property type="component" value="Unassembled WGS sequence"/>
</dbReference>
<evidence type="ECO:0000313" key="5">
    <source>
        <dbReference type="Proteomes" id="UP000027138"/>
    </source>
</evidence>
<feature type="transmembrane region" description="Helical" evidence="3">
    <location>
        <begin position="12"/>
        <end position="36"/>
    </location>
</feature>
<keyword evidence="2 3" id="KW-0472">Membrane</keyword>
<evidence type="ECO:0000256" key="2">
    <source>
        <dbReference type="ARBA" id="ARBA00023136"/>
    </source>
</evidence>
<feature type="transmembrane region" description="Helical" evidence="3">
    <location>
        <begin position="56"/>
        <end position="73"/>
    </location>
</feature>
<name>A0A067JMQ8_JATCU</name>
<evidence type="ECO:0000256" key="3">
    <source>
        <dbReference type="SAM" id="Phobius"/>
    </source>
</evidence>
<dbReference type="PANTHER" id="PTHR31234:SF65">
    <property type="entry name" value="LATE EMBRYOGENESIS ABUNDANT PROTEIN, LEA_2 SUBGROUP"/>
    <property type="match status" value="1"/>
</dbReference>
<keyword evidence="5" id="KW-1185">Reference proteome</keyword>